<organism evidence="7 8">
    <name type="scientific">Methylomicrobium album BG8</name>
    <dbReference type="NCBI Taxonomy" id="686340"/>
    <lineage>
        <taxon>Bacteria</taxon>
        <taxon>Pseudomonadati</taxon>
        <taxon>Pseudomonadota</taxon>
        <taxon>Gammaproteobacteria</taxon>
        <taxon>Methylococcales</taxon>
        <taxon>Methylococcaceae</taxon>
        <taxon>Methylomicrobium</taxon>
    </lineage>
</organism>
<evidence type="ECO:0000256" key="3">
    <source>
        <dbReference type="ARBA" id="ARBA00023125"/>
    </source>
</evidence>
<evidence type="ECO:0000256" key="4">
    <source>
        <dbReference type="ARBA" id="ARBA00023159"/>
    </source>
</evidence>
<dbReference type="GO" id="GO:0003677">
    <property type="term" value="F:DNA binding"/>
    <property type="evidence" value="ECO:0007669"/>
    <property type="project" value="UniProtKB-KW"/>
</dbReference>
<feature type="domain" description="HTH lysR-type" evidence="6">
    <location>
        <begin position="2"/>
        <end position="59"/>
    </location>
</feature>
<dbReference type="SUPFAM" id="SSF46785">
    <property type="entry name" value="Winged helix' DNA-binding domain"/>
    <property type="match status" value="1"/>
</dbReference>
<evidence type="ECO:0000313" key="8">
    <source>
        <dbReference type="Proteomes" id="UP000005090"/>
    </source>
</evidence>
<accession>H8GJZ7</accession>
<evidence type="ECO:0000256" key="5">
    <source>
        <dbReference type="ARBA" id="ARBA00023163"/>
    </source>
</evidence>
<proteinExistence type="inferred from homology"/>
<dbReference type="Proteomes" id="UP000005090">
    <property type="component" value="Chromosome"/>
</dbReference>
<evidence type="ECO:0000313" key="7">
    <source>
        <dbReference type="EMBL" id="EIC27956.1"/>
    </source>
</evidence>
<gene>
    <name evidence="7" type="ORF">Metal_0087</name>
</gene>
<reference evidence="7 8" key="1">
    <citation type="journal article" date="2013" name="Genome Announc.">
        <title>Genome Sequence of the Obligate Gammaproteobacterial Methanotroph Methylomicrobium album Strain BG8.</title>
        <authorList>
            <person name="Kits K.D."/>
            <person name="Kalyuzhnaya M.G."/>
            <person name="Klotz M.G."/>
            <person name="Jetten M.S."/>
            <person name="Op den Camp H.J."/>
            <person name="Vuilleumier S."/>
            <person name="Bringel F."/>
            <person name="Dispirito A.A."/>
            <person name="Murrell J.C."/>
            <person name="Bruce D."/>
            <person name="Cheng J.F."/>
            <person name="Copeland A."/>
            <person name="Goodwin L."/>
            <person name="Hauser L."/>
            <person name="Lajus A."/>
            <person name="Land M.L."/>
            <person name="Lapidus A."/>
            <person name="Lucas S."/>
            <person name="Medigue C."/>
            <person name="Pitluck S."/>
            <person name="Woyke T."/>
            <person name="Zeytun A."/>
            <person name="Stein L.Y."/>
        </authorList>
    </citation>
    <scope>NUCLEOTIDE SEQUENCE [LARGE SCALE GENOMIC DNA]</scope>
    <source>
        <strain evidence="7 8">BG8</strain>
    </source>
</reference>
<dbReference type="PANTHER" id="PTHR30293">
    <property type="entry name" value="TRANSCRIPTIONAL REGULATORY PROTEIN NAC-RELATED"/>
    <property type="match status" value="1"/>
</dbReference>
<dbReference type="GO" id="GO:0003700">
    <property type="term" value="F:DNA-binding transcription factor activity"/>
    <property type="evidence" value="ECO:0007669"/>
    <property type="project" value="InterPro"/>
</dbReference>
<protein>
    <submittedName>
        <fullName evidence="7">Transcriptional regulator</fullName>
    </submittedName>
</protein>
<dbReference type="PROSITE" id="PS50931">
    <property type="entry name" value="HTH_LYSR"/>
    <property type="match status" value="1"/>
</dbReference>
<keyword evidence="3" id="KW-0238">DNA-binding</keyword>
<keyword evidence="8" id="KW-1185">Reference proteome</keyword>
<evidence type="ECO:0000256" key="2">
    <source>
        <dbReference type="ARBA" id="ARBA00023015"/>
    </source>
</evidence>
<keyword evidence="2" id="KW-0805">Transcription regulation</keyword>
<dbReference type="STRING" id="686340.Metal_0087"/>
<dbReference type="Pfam" id="PF03466">
    <property type="entry name" value="LysR_substrate"/>
    <property type="match status" value="1"/>
</dbReference>
<dbReference type="SUPFAM" id="SSF53850">
    <property type="entry name" value="Periplasmic binding protein-like II"/>
    <property type="match status" value="1"/>
</dbReference>
<dbReference type="InterPro" id="IPR000847">
    <property type="entry name" value="LysR_HTH_N"/>
</dbReference>
<dbReference type="Pfam" id="PF00126">
    <property type="entry name" value="HTH_1"/>
    <property type="match status" value="1"/>
</dbReference>
<evidence type="ECO:0000259" key="6">
    <source>
        <dbReference type="PROSITE" id="PS50931"/>
    </source>
</evidence>
<name>H8GJZ7_METAL</name>
<dbReference type="eggNOG" id="COG0583">
    <property type="taxonomic scope" value="Bacteria"/>
</dbReference>
<dbReference type="Gene3D" id="3.40.190.290">
    <property type="match status" value="1"/>
</dbReference>
<dbReference type="AlphaFoldDB" id="H8GJZ7"/>
<sequence>MINYKHLHYFWMVAKEKSIVKASAQLHLTPQTISGQLSCLEEAMGVTLFDRIGRHLELTDAGRLAFSYADEIFSLGSELQNAVRHRPKKSSLAFKIGIDNVVPKSIAYRLLEPALHIPDAIHFNCRENDLDALLSDLLLHKLDLVISDSPISSDLDFRGYCDPLGESGLSIFASRALRERLRGEFPYCLDNMPLLLPASNTGIRTHLQRWFDKWRIHPAIVGEFEDSALMKEFAQAGVGMIAAPTSIRAEVERKHELMAIGEVEEAIVRYYGISLQRKISHPGVTAIKEKAKAWLF</sequence>
<dbReference type="PANTHER" id="PTHR30293:SF2">
    <property type="entry name" value="TRANSCRIPTIONAL ACTIVATOR PROTEIN NHAR"/>
    <property type="match status" value="1"/>
</dbReference>
<dbReference type="InterPro" id="IPR036388">
    <property type="entry name" value="WH-like_DNA-bd_sf"/>
</dbReference>
<dbReference type="RefSeq" id="WP_005368520.1">
    <property type="nucleotide sequence ID" value="NZ_CM001475.1"/>
</dbReference>
<comment type="similarity">
    <text evidence="1">Belongs to the LysR transcriptional regulatory family.</text>
</comment>
<keyword evidence="4" id="KW-0010">Activator</keyword>
<dbReference type="Gene3D" id="1.10.10.10">
    <property type="entry name" value="Winged helix-like DNA-binding domain superfamily/Winged helix DNA-binding domain"/>
    <property type="match status" value="1"/>
</dbReference>
<keyword evidence="5" id="KW-0804">Transcription</keyword>
<dbReference type="GO" id="GO:2000142">
    <property type="term" value="P:regulation of DNA-templated transcription initiation"/>
    <property type="evidence" value="ECO:0007669"/>
    <property type="project" value="TreeGrafter"/>
</dbReference>
<evidence type="ECO:0000256" key="1">
    <source>
        <dbReference type="ARBA" id="ARBA00009437"/>
    </source>
</evidence>
<dbReference type="InterPro" id="IPR036390">
    <property type="entry name" value="WH_DNA-bd_sf"/>
</dbReference>
<dbReference type="InterPro" id="IPR005119">
    <property type="entry name" value="LysR_subst-bd"/>
</dbReference>
<dbReference type="EMBL" id="CM001475">
    <property type="protein sequence ID" value="EIC27956.1"/>
    <property type="molecule type" value="Genomic_DNA"/>
</dbReference>
<dbReference type="NCBIfam" id="NF008284">
    <property type="entry name" value="PRK11062.1"/>
    <property type="match status" value="1"/>
</dbReference>
<dbReference type="HOGENOM" id="CLU_039613_9_0_6"/>